<name>A0A5J6WPG8_MORMI</name>
<gene>
    <name evidence="2" type="ORF">FR932_20745</name>
</gene>
<dbReference type="AlphaFoldDB" id="A0A5J6WPG8"/>
<dbReference type="Proteomes" id="UP000327424">
    <property type="component" value="Chromosome"/>
</dbReference>
<evidence type="ECO:0000259" key="1">
    <source>
        <dbReference type="Pfam" id="PF04287"/>
    </source>
</evidence>
<feature type="domain" description="YqcC-like" evidence="1">
    <location>
        <begin position="29"/>
        <end position="124"/>
    </location>
</feature>
<dbReference type="Gene3D" id="1.20.1440.40">
    <property type="entry name" value="YqcC-like"/>
    <property type="match status" value="1"/>
</dbReference>
<dbReference type="KEGG" id="mmaa:FR932_20745"/>
<dbReference type="InterPro" id="IPR007384">
    <property type="entry name" value="UCP006257"/>
</dbReference>
<dbReference type="PANTHER" id="PTHR39586">
    <property type="entry name" value="CYTOPLASMIC PROTEIN-RELATED"/>
    <property type="match status" value="1"/>
</dbReference>
<evidence type="ECO:0000313" key="3">
    <source>
        <dbReference type="Proteomes" id="UP000327424"/>
    </source>
</evidence>
<evidence type="ECO:0000313" key="2">
    <source>
        <dbReference type="EMBL" id="QFI40059.1"/>
    </source>
</evidence>
<dbReference type="InterPro" id="IPR023376">
    <property type="entry name" value="YqcC-like_dom"/>
</dbReference>
<sequence length="130" mass="14459">MPLNLFGCGVKLASRTLNRDTSMTIYLQAQQLLTAIEAELQNTALWNNVKPSADALASTAPFCIDTMPFTDWLQFIFLDKMTQLVVMQVPLPANMGIHPMAEEAFKAVTADTRELLALILSFDLLLNKKN</sequence>
<dbReference type="GO" id="GO:0044010">
    <property type="term" value="P:single-species biofilm formation"/>
    <property type="evidence" value="ECO:0007669"/>
    <property type="project" value="TreeGrafter"/>
</dbReference>
<dbReference type="RefSeq" id="WP_019442073.1">
    <property type="nucleotide sequence ID" value="NZ_ALOE01000025.1"/>
</dbReference>
<dbReference type="EMBL" id="CP044399">
    <property type="protein sequence ID" value="QFI40059.1"/>
    <property type="molecule type" value="Genomic_DNA"/>
</dbReference>
<dbReference type="OrthoDB" id="8794567at2"/>
<reference evidence="2 3" key="1">
    <citation type="submission" date="2019-09" db="EMBL/GenBank/DDBJ databases">
        <title>Hybrid Assembly of the complete Genome of the Deep-Sea Bacterium Moritella marina from long Nanopore and Illumina reads.</title>
        <authorList>
            <person name="Magin S."/>
            <person name="Georgoulis A."/>
            <person name="Papadimitriou K."/>
            <person name="Iliakis G."/>
            <person name="Vorgias C.E."/>
        </authorList>
    </citation>
    <scope>NUCLEOTIDE SEQUENCE [LARGE SCALE GENOMIC DNA]</scope>
    <source>
        <strain evidence="2 3">MP-1</strain>
    </source>
</reference>
<accession>A0A5J6WPG8</accession>
<keyword evidence="3" id="KW-1185">Reference proteome</keyword>
<dbReference type="Pfam" id="PF04287">
    <property type="entry name" value="DUF446"/>
    <property type="match status" value="1"/>
</dbReference>
<dbReference type="PANTHER" id="PTHR39586:SF1">
    <property type="entry name" value="CYTOPLASMIC PROTEIN"/>
    <property type="match status" value="1"/>
</dbReference>
<dbReference type="InterPro" id="IPR036814">
    <property type="entry name" value="YqcC-like_sf"/>
</dbReference>
<dbReference type="SUPFAM" id="SSF158452">
    <property type="entry name" value="YqcC-like"/>
    <property type="match status" value="1"/>
</dbReference>
<organism evidence="2 3">
    <name type="scientific">Moritella marina ATCC 15381</name>
    <dbReference type="NCBI Taxonomy" id="1202962"/>
    <lineage>
        <taxon>Bacteria</taxon>
        <taxon>Pseudomonadati</taxon>
        <taxon>Pseudomonadota</taxon>
        <taxon>Gammaproteobacteria</taxon>
        <taxon>Alteromonadales</taxon>
        <taxon>Moritellaceae</taxon>
        <taxon>Moritella</taxon>
    </lineage>
</organism>
<dbReference type="PIRSF" id="PIRSF006257">
    <property type="entry name" value="UCP006257"/>
    <property type="match status" value="1"/>
</dbReference>
<proteinExistence type="predicted"/>
<protein>
    <submittedName>
        <fullName evidence="2">YqcC family protein</fullName>
    </submittedName>
</protein>